<dbReference type="RefSeq" id="WP_350410484.1">
    <property type="nucleotide sequence ID" value="NZ_JBEOKT010000002.1"/>
</dbReference>
<name>A0ABV1RPG2_9BACT</name>
<organism evidence="1 2">
    <name type="scientific">Pontibacter populi</name>
    <dbReference type="NCBI Taxonomy" id="890055"/>
    <lineage>
        <taxon>Bacteria</taxon>
        <taxon>Pseudomonadati</taxon>
        <taxon>Bacteroidota</taxon>
        <taxon>Cytophagia</taxon>
        <taxon>Cytophagales</taxon>
        <taxon>Hymenobacteraceae</taxon>
        <taxon>Pontibacter</taxon>
    </lineage>
</organism>
<gene>
    <name evidence="1" type="ORF">ABS362_01820</name>
</gene>
<protein>
    <submittedName>
        <fullName evidence="1">Uncharacterized protein</fullName>
    </submittedName>
</protein>
<accession>A0ABV1RPG2</accession>
<comment type="caution">
    <text evidence="1">The sequence shown here is derived from an EMBL/GenBank/DDBJ whole genome shotgun (WGS) entry which is preliminary data.</text>
</comment>
<reference evidence="1 2" key="1">
    <citation type="submission" date="2024-06" db="EMBL/GenBank/DDBJ databases">
        <title>Pontibacter populi HYL7-15.</title>
        <authorList>
            <person name="Kim M.K."/>
        </authorList>
    </citation>
    <scope>NUCLEOTIDE SEQUENCE [LARGE SCALE GENOMIC DNA]</scope>
    <source>
        <strain evidence="1 2">HYL7-15</strain>
    </source>
</reference>
<evidence type="ECO:0000313" key="1">
    <source>
        <dbReference type="EMBL" id="MER2996263.1"/>
    </source>
</evidence>
<proteinExistence type="predicted"/>
<dbReference type="EMBL" id="JBEOKT010000002">
    <property type="protein sequence ID" value="MER2996263.1"/>
    <property type="molecule type" value="Genomic_DNA"/>
</dbReference>
<keyword evidence="2" id="KW-1185">Reference proteome</keyword>
<sequence length="41" mass="4655">MYKIVNLSSRIQDLGTYKGTFLFAKHEECTALLVTIAMYNA</sequence>
<dbReference type="Proteomes" id="UP001476807">
    <property type="component" value="Unassembled WGS sequence"/>
</dbReference>
<evidence type="ECO:0000313" key="2">
    <source>
        <dbReference type="Proteomes" id="UP001476807"/>
    </source>
</evidence>